<dbReference type="InterPro" id="IPR002575">
    <property type="entry name" value="Aminoglycoside_PTrfase"/>
</dbReference>
<proteinExistence type="predicted"/>
<feature type="domain" description="Aminoglycoside phosphotransferase" evidence="1">
    <location>
        <begin position="57"/>
        <end position="250"/>
    </location>
</feature>
<sequence length="323" mass="37064">MESGRFDHLVSHEGVLDSGELASRETLYVGRNGKAVERFCLDRDGGRSFIFKPLTNPETVGRETWVYRNILPHIPVRYPALHAHAPHFDAGRYWAVYEDLGPLEHRFDRETLVRAAAAIPYWQQLPIESVPSEFSGHTPRVEQVSEEVWGQREALERVLTEASFPVSLIPEALRIAARPDEVADSEAVVSHGDYHPLNISLRKDELIVLDWEYVQINSVYWDLYNLLDMTSPNYRKPDMSGALRNEVLAAYYARRQQLGWSSEFDTFRNHYYRYALAYSLWILLLIDKDLQKGSFDTAALLEQRQETLAIAANLLLGENTNQA</sequence>
<organism evidence="2 3">
    <name type="scientific">Paenibacillus konkukensis</name>
    <dbReference type="NCBI Taxonomy" id="2020716"/>
    <lineage>
        <taxon>Bacteria</taxon>
        <taxon>Bacillati</taxon>
        <taxon>Bacillota</taxon>
        <taxon>Bacilli</taxon>
        <taxon>Bacillales</taxon>
        <taxon>Paenibacillaceae</taxon>
        <taxon>Paenibacillus</taxon>
    </lineage>
</organism>
<dbReference type="RefSeq" id="WP_249862194.1">
    <property type="nucleotide sequence ID" value="NZ_CP027059.1"/>
</dbReference>
<dbReference type="Proteomes" id="UP001057134">
    <property type="component" value="Chromosome"/>
</dbReference>
<evidence type="ECO:0000313" key="3">
    <source>
        <dbReference type="Proteomes" id="UP001057134"/>
    </source>
</evidence>
<reference evidence="2" key="2">
    <citation type="journal article" date="2021" name="J Anim Sci Technol">
        <title>Complete genome sequence of Paenibacillus konkukensis sp. nov. SK3146 as a potential probiotic strain.</title>
        <authorList>
            <person name="Jung H.I."/>
            <person name="Park S."/>
            <person name="Niu K.M."/>
            <person name="Lee S.W."/>
            <person name="Kothari D."/>
            <person name="Yi K.J."/>
            <person name="Kim S.K."/>
        </authorList>
    </citation>
    <scope>NUCLEOTIDE SEQUENCE</scope>
    <source>
        <strain evidence="2">SK3146</strain>
    </source>
</reference>
<dbReference type="InterPro" id="IPR011009">
    <property type="entry name" value="Kinase-like_dom_sf"/>
</dbReference>
<name>A0ABY4RXE1_9BACL</name>
<gene>
    <name evidence="2" type="ORF">SK3146_05971</name>
</gene>
<dbReference type="Gene3D" id="3.90.1200.10">
    <property type="match status" value="1"/>
</dbReference>
<reference evidence="2" key="1">
    <citation type="submission" date="2018-02" db="EMBL/GenBank/DDBJ databases">
        <authorList>
            <person name="Kim S.-K."/>
            <person name="Jung H.-I."/>
            <person name="Lee S.-W."/>
        </authorList>
    </citation>
    <scope>NUCLEOTIDE SEQUENCE</scope>
    <source>
        <strain evidence="2">SK3146</strain>
    </source>
</reference>
<protein>
    <submittedName>
        <fullName evidence="2">Phosphotransferase enzyme family protein</fullName>
    </submittedName>
</protein>
<dbReference type="SUPFAM" id="SSF56112">
    <property type="entry name" value="Protein kinase-like (PK-like)"/>
    <property type="match status" value="1"/>
</dbReference>
<evidence type="ECO:0000259" key="1">
    <source>
        <dbReference type="Pfam" id="PF01636"/>
    </source>
</evidence>
<accession>A0ABY4RXE1</accession>
<keyword evidence="3" id="KW-1185">Reference proteome</keyword>
<dbReference type="EMBL" id="CP027059">
    <property type="protein sequence ID" value="UQZ86678.1"/>
    <property type="molecule type" value="Genomic_DNA"/>
</dbReference>
<evidence type="ECO:0000313" key="2">
    <source>
        <dbReference type="EMBL" id="UQZ86678.1"/>
    </source>
</evidence>
<dbReference type="Pfam" id="PF01636">
    <property type="entry name" value="APH"/>
    <property type="match status" value="1"/>
</dbReference>